<evidence type="ECO:0000256" key="1">
    <source>
        <dbReference type="SAM" id="SignalP"/>
    </source>
</evidence>
<keyword evidence="3" id="KW-1185">Reference proteome</keyword>
<dbReference type="EMBL" id="JAATJC010000001">
    <property type="protein sequence ID" value="NJC06747.1"/>
    <property type="molecule type" value="Genomic_DNA"/>
</dbReference>
<comment type="caution">
    <text evidence="2">The sequence shown here is derived from an EMBL/GenBank/DDBJ whole genome shotgun (WGS) entry which is preliminary data.</text>
</comment>
<evidence type="ECO:0000313" key="2">
    <source>
        <dbReference type="EMBL" id="NJC06747.1"/>
    </source>
</evidence>
<evidence type="ECO:0000313" key="3">
    <source>
        <dbReference type="Proteomes" id="UP000558192"/>
    </source>
</evidence>
<sequence>MTVFLRSSAALVAVFFALQAAPAAAQPKVENGDSAEEIAKDAARDLKDNRFYNKPGATRAQYDADWQECRLIARGSQLPRGSSSYYNPMMYNPSISPLAAGIGGGIGAAIAAAIAEGAARRENRKRCLLIRGWQMVKLPQDKAQAIAAMTDEAKEAYFNSIVGAAQVSGEIERKDKFTPLEDPALAVGAGLASPATLWLHKDPAKAVMPVLAEGQGAVVVAFNRNNPAAKDRFGRIELYRYDAAKGDLHYQPRDWKKKGDLTTYVVPIIAGDRRAGYELRVIPVTAGDYVLGGWTVGTNTPAASSYCFGAPTFSVKAGEYVYLADATPVMGAQLADGSKTSTMVLTRNMAQAQGELAKLRPELAGKLTEASIRNRASYSCASVTMDRYDWPGAADVAAVEAEGAEGGR</sequence>
<feature type="chain" id="PRO_5031369927" evidence="1">
    <location>
        <begin position="26"/>
        <end position="408"/>
    </location>
</feature>
<accession>A0A7X5Y7T6</accession>
<keyword evidence="1" id="KW-0732">Signal</keyword>
<name>A0A7X5Y7T6_9SPHN</name>
<gene>
    <name evidence="2" type="ORF">GGQ97_002540</name>
</gene>
<feature type="signal peptide" evidence="1">
    <location>
        <begin position="1"/>
        <end position="25"/>
    </location>
</feature>
<proteinExistence type="predicted"/>
<dbReference type="AlphaFoldDB" id="A0A7X5Y7T6"/>
<protein>
    <submittedName>
        <fullName evidence="2">Uncharacterized protein</fullName>
    </submittedName>
</protein>
<organism evidence="2 3">
    <name type="scientific">Sphingomonas kaistensis</name>
    <dbReference type="NCBI Taxonomy" id="298708"/>
    <lineage>
        <taxon>Bacteria</taxon>
        <taxon>Pseudomonadati</taxon>
        <taxon>Pseudomonadota</taxon>
        <taxon>Alphaproteobacteria</taxon>
        <taxon>Sphingomonadales</taxon>
        <taxon>Sphingomonadaceae</taxon>
        <taxon>Sphingomonas</taxon>
    </lineage>
</organism>
<dbReference type="Proteomes" id="UP000558192">
    <property type="component" value="Unassembled WGS sequence"/>
</dbReference>
<dbReference type="RefSeq" id="WP_168070163.1">
    <property type="nucleotide sequence ID" value="NZ_JAATJC010000001.1"/>
</dbReference>
<reference evidence="2 3" key="1">
    <citation type="submission" date="2020-03" db="EMBL/GenBank/DDBJ databases">
        <title>Genomic Encyclopedia of Type Strains, Phase IV (KMG-IV): sequencing the most valuable type-strain genomes for metagenomic binning, comparative biology and taxonomic classification.</title>
        <authorList>
            <person name="Goeker M."/>
        </authorList>
    </citation>
    <scope>NUCLEOTIDE SEQUENCE [LARGE SCALE GENOMIC DNA]</scope>
    <source>
        <strain evidence="2 3">DSM 16846</strain>
    </source>
</reference>